<keyword evidence="1" id="KW-0812">Transmembrane</keyword>
<evidence type="ECO:0008006" key="4">
    <source>
        <dbReference type="Google" id="ProtNLM"/>
    </source>
</evidence>
<gene>
    <name evidence="2" type="ORF">J2S10_005536</name>
</gene>
<feature type="transmembrane region" description="Helical" evidence="1">
    <location>
        <begin position="16"/>
        <end position="36"/>
    </location>
</feature>
<comment type="caution">
    <text evidence="2">The sequence shown here is derived from an EMBL/GenBank/DDBJ whole genome shotgun (WGS) entry which is preliminary data.</text>
</comment>
<keyword evidence="1" id="KW-0472">Membrane</keyword>
<keyword evidence="3" id="KW-1185">Reference proteome</keyword>
<keyword evidence="1" id="KW-1133">Transmembrane helix</keyword>
<name>A0ABT9Y3G4_9BACI</name>
<evidence type="ECO:0000256" key="1">
    <source>
        <dbReference type="SAM" id="Phobius"/>
    </source>
</evidence>
<organism evidence="2 3">
    <name type="scientific">Neobacillus ginsengisoli</name>
    <dbReference type="NCBI Taxonomy" id="904295"/>
    <lineage>
        <taxon>Bacteria</taxon>
        <taxon>Bacillati</taxon>
        <taxon>Bacillota</taxon>
        <taxon>Bacilli</taxon>
        <taxon>Bacillales</taxon>
        <taxon>Bacillaceae</taxon>
        <taxon>Neobacillus</taxon>
    </lineage>
</organism>
<sequence length="90" mass="10279">MLKKIKERYSKSNKPIYIIHLLLFVLGTVLFIKGYIEGFSSVYIRPACIAGSLMSLLAVVEDILIKSNNKLNYLNNIVSIGIFIMVFFYN</sequence>
<dbReference type="EMBL" id="JAUSTW010000025">
    <property type="protein sequence ID" value="MDQ0202299.1"/>
    <property type="molecule type" value="Genomic_DNA"/>
</dbReference>
<reference evidence="2 3" key="1">
    <citation type="submission" date="2023-07" db="EMBL/GenBank/DDBJ databases">
        <title>Genomic Encyclopedia of Type Strains, Phase IV (KMG-IV): sequencing the most valuable type-strain genomes for metagenomic binning, comparative biology and taxonomic classification.</title>
        <authorList>
            <person name="Goeker M."/>
        </authorList>
    </citation>
    <scope>NUCLEOTIDE SEQUENCE [LARGE SCALE GENOMIC DNA]</scope>
    <source>
        <strain evidence="2 3">DSM 27594</strain>
    </source>
</reference>
<evidence type="ECO:0000313" key="2">
    <source>
        <dbReference type="EMBL" id="MDQ0202299.1"/>
    </source>
</evidence>
<protein>
    <recommendedName>
        <fullName evidence="4">EamA domain-containing protein</fullName>
    </recommendedName>
</protein>
<feature type="transmembrane region" description="Helical" evidence="1">
    <location>
        <begin position="42"/>
        <end position="60"/>
    </location>
</feature>
<accession>A0ABT9Y3G4</accession>
<evidence type="ECO:0000313" key="3">
    <source>
        <dbReference type="Proteomes" id="UP001224122"/>
    </source>
</evidence>
<proteinExistence type="predicted"/>
<dbReference type="RefSeq" id="WP_307414325.1">
    <property type="nucleotide sequence ID" value="NZ_JAUSTW010000025.1"/>
</dbReference>
<dbReference type="Proteomes" id="UP001224122">
    <property type="component" value="Unassembled WGS sequence"/>
</dbReference>
<feature type="transmembrane region" description="Helical" evidence="1">
    <location>
        <begin position="72"/>
        <end position="89"/>
    </location>
</feature>